<organism evidence="1">
    <name type="scientific">marine metagenome</name>
    <dbReference type="NCBI Taxonomy" id="408172"/>
    <lineage>
        <taxon>unclassified sequences</taxon>
        <taxon>metagenomes</taxon>
        <taxon>ecological metagenomes</taxon>
    </lineage>
</organism>
<proteinExistence type="predicted"/>
<dbReference type="AlphaFoldDB" id="A0A382RTC3"/>
<evidence type="ECO:0000313" key="1">
    <source>
        <dbReference type="EMBL" id="SVD00933.1"/>
    </source>
</evidence>
<reference evidence="1" key="1">
    <citation type="submission" date="2018-05" db="EMBL/GenBank/DDBJ databases">
        <authorList>
            <person name="Lanie J.A."/>
            <person name="Ng W.-L."/>
            <person name="Kazmierczak K.M."/>
            <person name="Andrzejewski T.M."/>
            <person name="Davidsen T.M."/>
            <person name="Wayne K.J."/>
            <person name="Tettelin H."/>
            <person name="Glass J.I."/>
            <person name="Rusch D."/>
            <person name="Podicherti R."/>
            <person name="Tsui H.-C.T."/>
            <person name="Winkler M.E."/>
        </authorList>
    </citation>
    <scope>NUCLEOTIDE SEQUENCE</scope>
</reference>
<protein>
    <submittedName>
        <fullName evidence="1">Uncharacterized protein</fullName>
    </submittedName>
</protein>
<sequence length="40" mass="4400">MDYPQTAHLPLATLHALQGTAVKLRCGQSKARAKEKDTHL</sequence>
<accession>A0A382RTC3</accession>
<gene>
    <name evidence="1" type="ORF">METZ01_LOCUS353787</name>
</gene>
<dbReference type="EMBL" id="UINC01124052">
    <property type="protein sequence ID" value="SVD00933.1"/>
    <property type="molecule type" value="Genomic_DNA"/>
</dbReference>
<name>A0A382RTC3_9ZZZZ</name>